<dbReference type="Pfam" id="PF01575">
    <property type="entry name" value="MaoC_dehydratas"/>
    <property type="match status" value="1"/>
</dbReference>
<dbReference type="OrthoDB" id="3045391at2759"/>
<dbReference type="Proteomes" id="UP000238274">
    <property type="component" value="Unassembled WGS sequence"/>
</dbReference>
<dbReference type="EMBL" id="PKSM01000008">
    <property type="protein sequence ID" value="POW22590.1"/>
    <property type="molecule type" value="Genomic_DNA"/>
</dbReference>
<evidence type="ECO:0000313" key="3">
    <source>
        <dbReference type="EMBL" id="POW22590.1"/>
    </source>
</evidence>
<reference evidence="4" key="3">
    <citation type="journal article" date="2018" name="Mol. Plant Microbe Interact.">
        <title>Genome sequence resources for the wheat stripe rust pathogen (Puccinia striiformis f. sp. tritici) and the barley stripe rust pathogen (Puccinia striiformis f. sp. hordei).</title>
        <authorList>
            <person name="Xia C."/>
            <person name="Wang M."/>
            <person name="Yin C."/>
            <person name="Cornejo O.E."/>
            <person name="Hulbert S.H."/>
            <person name="Chen X."/>
        </authorList>
    </citation>
    <scope>NUCLEOTIDE SEQUENCE [LARGE SCALE GENOMIC DNA]</scope>
    <source>
        <strain evidence="4">93TX-2</strain>
    </source>
</reference>
<dbReference type="VEuPathDB" id="FungiDB:PSTT_07403"/>
<reference evidence="4" key="2">
    <citation type="journal article" date="2018" name="BMC Genomics">
        <title>Genomic insights into host adaptation between the wheat stripe rust pathogen (Puccinia striiformis f. sp. tritici) and the barley stripe rust pathogen (Puccinia striiformis f. sp. hordei).</title>
        <authorList>
            <person name="Xia C."/>
            <person name="Wang M."/>
            <person name="Yin C."/>
            <person name="Cornejo O.E."/>
            <person name="Hulbert S.H."/>
            <person name="Chen X."/>
        </authorList>
    </citation>
    <scope>NUCLEOTIDE SEQUENCE [LARGE SCALE GENOMIC DNA]</scope>
    <source>
        <strain evidence="4">93TX-2</strain>
    </source>
</reference>
<evidence type="ECO:0000313" key="4">
    <source>
        <dbReference type="Proteomes" id="UP000238274"/>
    </source>
</evidence>
<dbReference type="GO" id="GO:0006633">
    <property type="term" value="P:fatty acid biosynthetic process"/>
    <property type="evidence" value="ECO:0007669"/>
    <property type="project" value="InterPro"/>
</dbReference>
<name>A0A2S4WLC5_9BASI</name>
<keyword evidence="4" id="KW-1185">Reference proteome</keyword>
<dbReference type="GO" id="GO:0004312">
    <property type="term" value="F:fatty acid synthase activity"/>
    <property type="evidence" value="ECO:0007669"/>
    <property type="project" value="InterPro"/>
</dbReference>
<dbReference type="InterPro" id="IPR003965">
    <property type="entry name" value="Fatty_acid_synthase"/>
</dbReference>
<sequence>MSEDDPEYNIPMGSTTDISVLKSKDWFDWKDENVKLTPNQALTFQTSSSYRYKEKGVFASVNIEGSAFLTGIGSAPNALVQVAIVSYTSATPSKGNPVLEYLKRSGKPPYSQASADWNPIHRNPYFANLASLPGTITHGMWSSAATRSVVERIAAEGHGSRVKSYNVAFTGMLLPNTTLKIELKQIAKP</sequence>
<dbReference type="PRINTS" id="PR01483">
    <property type="entry name" value="FASYNTHASE"/>
</dbReference>
<dbReference type="AlphaFoldDB" id="A0A2S4WLC5"/>
<keyword evidence="1" id="KW-0808">Transferase</keyword>
<dbReference type="Gene3D" id="2.40.128.700">
    <property type="match status" value="1"/>
</dbReference>
<accession>A0A2S4WLC5</accession>
<dbReference type="GO" id="GO:0005835">
    <property type="term" value="C:fatty acid synthase complex"/>
    <property type="evidence" value="ECO:0007669"/>
    <property type="project" value="InterPro"/>
</dbReference>
<proteinExistence type="predicted"/>
<organism evidence="3 4">
    <name type="scientific">Puccinia striiformis</name>
    <dbReference type="NCBI Taxonomy" id="27350"/>
    <lineage>
        <taxon>Eukaryota</taxon>
        <taxon>Fungi</taxon>
        <taxon>Dikarya</taxon>
        <taxon>Basidiomycota</taxon>
        <taxon>Pucciniomycotina</taxon>
        <taxon>Pucciniomycetes</taxon>
        <taxon>Pucciniales</taxon>
        <taxon>Pucciniaceae</taxon>
        <taxon>Puccinia</taxon>
    </lineage>
</organism>
<dbReference type="Pfam" id="PF22235">
    <property type="entry name" value="FAS1_thioest_ins"/>
    <property type="match status" value="1"/>
</dbReference>
<dbReference type="InterPro" id="IPR002539">
    <property type="entry name" value="MaoC-like_dom"/>
</dbReference>
<dbReference type="InterPro" id="IPR050830">
    <property type="entry name" value="Fungal_FAS"/>
</dbReference>
<dbReference type="InterPro" id="IPR029069">
    <property type="entry name" value="HotDog_dom_sf"/>
</dbReference>
<reference evidence="3 4" key="1">
    <citation type="submission" date="2017-12" db="EMBL/GenBank/DDBJ databases">
        <title>Gene loss provides genomic basis for host adaptation in cereal stripe rust fungi.</title>
        <authorList>
            <person name="Xia C."/>
        </authorList>
    </citation>
    <scope>NUCLEOTIDE SEQUENCE [LARGE SCALE GENOMIC DNA]</scope>
    <source>
        <strain evidence="3 4">93TX-2</strain>
    </source>
</reference>
<dbReference type="PANTHER" id="PTHR10982">
    <property type="entry name" value="MALONYL COA-ACYL CARRIER PROTEIN TRANSACYLASE"/>
    <property type="match status" value="1"/>
</dbReference>
<evidence type="ECO:0000256" key="1">
    <source>
        <dbReference type="ARBA" id="ARBA00022679"/>
    </source>
</evidence>
<dbReference type="SUPFAM" id="SSF54637">
    <property type="entry name" value="Thioesterase/thiol ester dehydrase-isomerase"/>
    <property type="match status" value="1"/>
</dbReference>
<feature type="domain" description="MaoC-like" evidence="2">
    <location>
        <begin position="109"/>
        <end position="184"/>
    </location>
</feature>
<gene>
    <name evidence="3" type="ORF">PSHT_01077</name>
</gene>
<dbReference type="PANTHER" id="PTHR10982:SF21">
    <property type="entry name" value="FATTY ACID SYNTHASE SUBUNIT BETA"/>
    <property type="match status" value="1"/>
</dbReference>
<dbReference type="VEuPathDB" id="FungiDB:PSHT_01077"/>
<comment type="caution">
    <text evidence="3">The sequence shown here is derived from an EMBL/GenBank/DDBJ whole genome shotgun (WGS) entry which is preliminary data.</text>
</comment>
<dbReference type="Gene3D" id="3.10.129.10">
    <property type="entry name" value="Hotdog Thioesterase"/>
    <property type="match status" value="1"/>
</dbReference>
<protein>
    <recommendedName>
        <fullName evidence="2">MaoC-like domain-containing protein</fullName>
    </recommendedName>
</protein>
<evidence type="ECO:0000259" key="2">
    <source>
        <dbReference type="Pfam" id="PF01575"/>
    </source>
</evidence>